<organism evidence="5 6">
    <name type="scientific">Paenibacillus xanthanilyticus</name>
    <dbReference type="NCBI Taxonomy" id="1783531"/>
    <lineage>
        <taxon>Bacteria</taxon>
        <taxon>Bacillati</taxon>
        <taxon>Bacillota</taxon>
        <taxon>Bacilli</taxon>
        <taxon>Bacillales</taxon>
        <taxon>Paenibacillaceae</taxon>
        <taxon>Paenibacillus</taxon>
    </lineage>
</organism>
<dbReference type="EMBL" id="JBHSAM010000014">
    <property type="protein sequence ID" value="MFC4099099.1"/>
    <property type="molecule type" value="Genomic_DNA"/>
</dbReference>
<dbReference type="Pfam" id="PF00149">
    <property type="entry name" value="Metallophos"/>
    <property type="match status" value="1"/>
</dbReference>
<dbReference type="PANTHER" id="PTHR43143:SF5">
    <property type="entry name" value="SECRETED PROTEIN"/>
    <property type="match status" value="1"/>
</dbReference>
<feature type="compositionally biased region" description="Low complexity" evidence="1">
    <location>
        <begin position="1779"/>
        <end position="1788"/>
    </location>
</feature>
<feature type="domain" description="LTD" evidence="4">
    <location>
        <begin position="324"/>
        <end position="483"/>
    </location>
</feature>
<evidence type="ECO:0000259" key="4">
    <source>
        <dbReference type="PROSITE" id="PS51841"/>
    </source>
</evidence>
<dbReference type="InterPro" id="IPR002126">
    <property type="entry name" value="Cadherin-like_dom"/>
</dbReference>
<feature type="region of interest" description="Disordered" evidence="1">
    <location>
        <begin position="1770"/>
        <end position="1821"/>
    </location>
</feature>
<dbReference type="PROSITE" id="PS51272">
    <property type="entry name" value="SLH"/>
    <property type="match status" value="3"/>
</dbReference>
<gene>
    <name evidence="5" type="ORF">ACFOZ8_05440</name>
</gene>
<feature type="domain" description="SLH" evidence="3">
    <location>
        <begin position="1816"/>
        <end position="1874"/>
    </location>
</feature>
<sequence>MKIAEKMRRWGTTAALSSMLVGLVQPAGVSWAEDVPALTPALSPPKLLITELVPDTANIDGSDGYEFIEVYNNSDAAINFNDYKLSYEYGSGTKVAWNTIYTGDKMIPPGQTIIFWVMNGKNGTATAEQFNRNFGASLTENVNLFRLAETGGMHNSQPRSLVIRDSAGTEISSASYQNDAQTEENKGILYQHPAANKSEMVMMPQPGTIAATPGQVAAEQLIPAPPAAITHAPQQQAPADQAYKVDAVITGGAAVTGAVYYKTNLQQTHAALPMNAAGTAYSASIPSANLTGASQLTYYIQAQRGSEEPVKTAEYTVQLTAPTEPNEPNKPADGPSLLITELVPDTSNVTGEDGKGYDAYEFVEIYNNTDATINFKDYKLFYEYEKRSNPTQWKPVHTGDMPIPAGQAIVLWVTNDGNDGDDNNAGSGAITAAQFNGLFGTALTENVNLFRLAESGGMANGDPRSLSIQNAAGTEIAYASFNDSTTDQTQPDKGILYQHPVKGSTQMVMMANPGTKPGTPGAVAAEQLIPPVVQMPLAITHTPAANAYNSVAYPVTAAVSGGSAATSVAVHYKTELAQTYASAAMTAGGGAFTADIPAAALAGATKLTYYIEARDGEREPVRSTEFNVTLMTAANDSGVPPLLVTEVLPNSATNIGSSDAYEFIEIYNNSAQTVNFKDYKLYYRYTDSGPDADVVWNTEREDLMIAPGATLVFWIINSANTTSTVADFNKEFGTSLTEGKDIVKMYSDGMANGSKRGIAIGTNTHKDIAVAYYDGSTTNVANKGFHYKFPTGSATEMIAHASGTLAASPGSIEAGQVPERLSAVNADTSAPVIADRTGKTEISEMGNLAITADVTDETDVKTVALYYRTDASAAFTKRYLYEDYADKMFHLTIYSPELIGRQAVEYYYEASDGTHTVKSDPFKVNILTKHSHADLRLNVKDGDILSGARVVKGTSEQETADALKLAVDGKEATPTYRALEEDAYFAFEATGVNYYFKNAVTTGKEILYTFMDPINTWTTLTYPIDASRLHEGANEIAVRAATKSGPFDDREEENKDDFKIRNVRLVLADGTVIYDPKYNKPEEVLAMGDSANTHEGIEFNFALTQAELLAKAYAWKTTEAQDGPHVVTVEDAAGKKITANVTVDNTAPAIKPTVVEGKEYRGTFTLNAETADPLAGVQSVSAKLDGAAIDLPYATSSGKLTKGEHLFEVTAVDKAGNKATKTIRFRVADENPGKPELVSPANGQTDVSTSPTLIVKLSDPLGDEQKASFYRGFRYDGANRDGLQAFTGASETEPPKKQAPDGEQAMSAADLNQIGSVDKTYLTTDSEEKFPYHRFAIDLDDSVKATDRVEVKWQGHSLEGRKVSLYAWNKANQKWDMLTSKIAGAGDFELTSTVEAGPYNTDGSLHVLVQDEKPVSEDPYDFTFVWMSDTQYYSESYPDIYTKNVQWIVDNETKEDIRYVIHTGDIVDEADQPHQWENANASMSILDKSGIPYGVLAGNHDVSHQTGDYRYYWEHYGENRFNQQPTYGGSYQNNRGHYDLVSAGGNDFIIVYMGWNIGDAEIDWVNKVVSEHPDRKAILAFHEYLLVSGNRAPIADEIYERVVLPNKNVIMTLSGHYHDAENLIDEIDDNGDGKPDRKVYQMLADYQGAEMGGLGYIRLLQFDLDNNKVHVKTYSPYLNDYNYYDPVQNPNKDEFHLDVDLGKMNKRVATDYFGVNIYTDQWIGETEGVKSGSNAAFTWNNRSANQLYQWYVLAEDRNSGSTLSEIWSFKTGSAGSGSPGTPTTTPNPGTGGGNGNNNGGDKPAGSDNGTGGNSGGEPKFADVPKTHWAHSFIRELADRGIVSGTDAEHYAPGRIATRAEFAKQIAGALDIPNGRASAGYTDVAANSWYAEAAQALAEAGIMQGNGSGQFQPSRELSREEMAVILVKAYEWKHGEIKADANALSSFKDIASMSAWAKTYIAKAVTLGLLEGQGGGLFAPAKPATRAECAKVVYLLLTAQEKQ</sequence>
<feature type="region of interest" description="Disordered" evidence="1">
    <location>
        <begin position="1285"/>
        <end position="1310"/>
    </location>
</feature>
<feature type="domain" description="SLH" evidence="3">
    <location>
        <begin position="1876"/>
        <end position="1939"/>
    </location>
</feature>
<protein>
    <submittedName>
        <fullName evidence="5">S-layer homology domain-containing protein</fullName>
    </submittedName>
</protein>
<dbReference type="RefSeq" id="WP_377717790.1">
    <property type="nucleotide sequence ID" value="NZ_JBHSAM010000014.1"/>
</dbReference>
<dbReference type="SUPFAM" id="SSF56300">
    <property type="entry name" value="Metallo-dependent phosphatases"/>
    <property type="match status" value="1"/>
</dbReference>
<dbReference type="InterPro" id="IPR001119">
    <property type="entry name" value="SLH_dom"/>
</dbReference>
<dbReference type="InterPro" id="IPR051918">
    <property type="entry name" value="STPP_CPPED1"/>
</dbReference>
<evidence type="ECO:0000259" key="2">
    <source>
        <dbReference type="PROSITE" id="PS50268"/>
    </source>
</evidence>
<name>A0ABV8JWL4_9BACL</name>
<reference evidence="6" key="1">
    <citation type="journal article" date="2019" name="Int. J. Syst. Evol. Microbiol.">
        <title>The Global Catalogue of Microorganisms (GCM) 10K type strain sequencing project: providing services to taxonomists for standard genome sequencing and annotation.</title>
        <authorList>
            <consortium name="The Broad Institute Genomics Platform"/>
            <consortium name="The Broad Institute Genome Sequencing Center for Infectious Disease"/>
            <person name="Wu L."/>
            <person name="Ma J."/>
        </authorList>
    </citation>
    <scope>NUCLEOTIDE SEQUENCE [LARGE SCALE GENOMIC DNA]</scope>
    <source>
        <strain evidence="6">IBRC-M 10987</strain>
    </source>
</reference>
<evidence type="ECO:0000259" key="3">
    <source>
        <dbReference type="PROSITE" id="PS51272"/>
    </source>
</evidence>
<dbReference type="Proteomes" id="UP001595715">
    <property type="component" value="Unassembled WGS sequence"/>
</dbReference>
<dbReference type="InterPro" id="IPR004843">
    <property type="entry name" value="Calcineurin-like_PHP"/>
</dbReference>
<feature type="domain" description="SLH" evidence="3">
    <location>
        <begin position="1943"/>
        <end position="2002"/>
    </location>
</feature>
<evidence type="ECO:0000313" key="5">
    <source>
        <dbReference type="EMBL" id="MFC4099099.1"/>
    </source>
</evidence>
<feature type="domain" description="LTD" evidence="4">
    <location>
        <begin position="34"/>
        <end position="178"/>
    </location>
</feature>
<dbReference type="InterPro" id="IPR001322">
    <property type="entry name" value="Lamin_tail_dom"/>
</dbReference>
<dbReference type="SUPFAM" id="SSF74853">
    <property type="entry name" value="Lamin A/C globular tail domain"/>
    <property type="match status" value="1"/>
</dbReference>
<feature type="compositionally biased region" description="Gly residues" evidence="1">
    <location>
        <begin position="1789"/>
        <end position="1798"/>
    </location>
</feature>
<dbReference type="PROSITE" id="PS50268">
    <property type="entry name" value="CADHERIN_2"/>
    <property type="match status" value="1"/>
</dbReference>
<keyword evidence="6" id="KW-1185">Reference proteome</keyword>
<dbReference type="PROSITE" id="PS51841">
    <property type="entry name" value="LTD"/>
    <property type="match status" value="3"/>
</dbReference>
<evidence type="ECO:0000256" key="1">
    <source>
        <dbReference type="SAM" id="MobiDB-lite"/>
    </source>
</evidence>
<dbReference type="PANTHER" id="PTHR43143">
    <property type="entry name" value="METALLOPHOSPHOESTERASE, CALCINEURIN SUPERFAMILY"/>
    <property type="match status" value="1"/>
</dbReference>
<dbReference type="InterPro" id="IPR036415">
    <property type="entry name" value="Lamin_tail_dom_sf"/>
</dbReference>
<dbReference type="Pfam" id="PF00395">
    <property type="entry name" value="SLH"/>
    <property type="match status" value="3"/>
</dbReference>
<feature type="domain" description="LTD" evidence="4">
    <location>
        <begin position="628"/>
        <end position="804"/>
    </location>
</feature>
<evidence type="ECO:0000313" key="6">
    <source>
        <dbReference type="Proteomes" id="UP001595715"/>
    </source>
</evidence>
<accession>A0ABV8JWL4</accession>
<dbReference type="InterPro" id="IPR029052">
    <property type="entry name" value="Metallo-depent_PP-like"/>
</dbReference>
<proteinExistence type="predicted"/>
<feature type="domain" description="Cadherin" evidence="2">
    <location>
        <begin position="1153"/>
        <end position="1237"/>
    </location>
</feature>
<comment type="caution">
    <text evidence="5">The sequence shown here is derived from an EMBL/GenBank/DDBJ whole genome shotgun (WGS) entry which is preliminary data.</text>
</comment>
<dbReference type="Gene3D" id="3.60.21.10">
    <property type="match status" value="1"/>
</dbReference>
<dbReference type="Pfam" id="PF00932">
    <property type="entry name" value="LTD"/>
    <property type="match status" value="3"/>
</dbReference>